<feature type="domain" description="Serpin" evidence="3">
    <location>
        <begin position="16"/>
        <end position="376"/>
    </location>
</feature>
<dbReference type="Pfam" id="PF00079">
    <property type="entry name" value="Serpin"/>
    <property type="match status" value="1"/>
</dbReference>
<dbReference type="InterPro" id="IPR042178">
    <property type="entry name" value="Serpin_sf_1"/>
</dbReference>
<evidence type="ECO:0000256" key="2">
    <source>
        <dbReference type="RuleBase" id="RU000411"/>
    </source>
</evidence>
<gene>
    <name evidence="4" type="ORF">MCOR_31302</name>
</gene>
<dbReference type="EMBL" id="CACVKT020005651">
    <property type="protein sequence ID" value="CAC5396789.1"/>
    <property type="molecule type" value="Genomic_DNA"/>
</dbReference>
<dbReference type="Gene3D" id="3.30.497.10">
    <property type="entry name" value="Antithrombin, subunit I, domain 2"/>
    <property type="match status" value="1"/>
</dbReference>
<sequence length="376" mass="42217">MASNVAFEEAVGDLSFSLYNAVEKSGNELISPYSITSALMLLMLGTDGTTYKQMRSSLFKKNIESDVNIGYKLLNDKLSSLTGNGVELSIGNRLFGDNKLNVLNTFTTNALQYYGSDLKRMNFRSAPDQSRININNWIANATKDKIKDMFPPKTITSGTVMVLANAIYFKGTWEKEFNPHNTTKRNFLDSSNQQKQVDMMYDQRYVVAGENTELDCKILQLQYTGNKTSMILLLPNDANGLSQLESKITMTKFKSLFSGIWRRDTIIRIPKFAFEAKYDLKPVLTSLGINEIFDSQTANFAKMTTMKPVFVNDARHKSYIEVTEQGTEAAAATTIEITKTSSMSGPFQFVAEHPFMFVIRDNNSGTILFVGRYANP</sequence>
<name>A0A6J8CN65_MYTCO</name>
<dbReference type="InterPro" id="IPR042185">
    <property type="entry name" value="Serpin_sf_2"/>
</dbReference>
<dbReference type="SUPFAM" id="SSF56574">
    <property type="entry name" value="Serpins"/>
    <property type="match status" value="1"/>
</dbReference>
<dbReference type="Proteomes" id="UP000507470">
    <property type="component" value="Unassembled WGS sequence"/>
</dbReference>
<protein>
    <submittedName>
        <fullName evidence="4">SERPINB</fullName>
    </submittedName>
</protein>
<dbReference type="CDD" id="cd00172">
    <property type="entry name" value="serpin"/>
    <property type="match status" value="1"/>
</dbReference>
<dbReference type="OrthoDB" id="1063785at2759"/>
<dbReference type="PANTHER" id="PTHR11461:SF211">
    <property type="entry name" value="GH10112P-RELATED"/>
    <property type="match status" value="1"/>
</dbReference>
<organism evidence="4 5">
    <name type="scientific">Mytilus coruscus</name>
    <name type="common">Sea mussel</name>
    <dbReference type="NCBI Taxonomy" id="42192"/>
    <lineage>
        <taxon>Eukaryota</taxon>
        <taxon>Metazoa</taxon>
        <taxon>Spiralia</taxon>
        <taxon>Lophotrochozoa</taxon>
        <taxon>Mollusca</taxon>
        <taxon>Bivalvia</taxon>
        <taxon>Autobranchia</taxon>
        <taxon>Pteriomorphia</taxon>
        <taxon>Mytilida</taxon>
        <taxon>Mytiloidea</taxon>
        <taxon>Mytilidae</taxon>
        <taxon>Mytilinae</taxon>
        <taxon>Mytilus</taxon>
    </lineage>
</organism>
<keyword evidence="5" id="KW-1185">Reference proteome</keyword>
<dbReference type="AlphaFoldDB" id="A0A6J8CN65"/>
<proteinExistence type="inferred from homology"/>
<comment type="similarity">
    <text evidence="1 2">Belongs to the serpin family.</text>
</comment>
<evidence type="ECO:0000313" key="4">
    <source>
        <dbReference type="EMBL" id="CAC5396789.1"/>
    </source>
</evidence>
<dbReference type="PANTHER" id="PTHR11461">
    <property type="entry name" value="SERINE PROTEASE INHIBITOR, SERPIN"/>
    <property type="match status" value="1"/>
</dbReference>
<evidence type="ECO:0000313" key="5">
    <source>
        <dbReference type="Proteomes" id="UP000507470"/>
    </source>
</evidence>
<dbReference type="SMART" id="SM00093">
    <property type="entry name" value="SERPIN"/>
    <property type="match status" value="1"/>
</dbReference>
<dbReference type="InterPro" id="IPR000215">
    <property type="entry name" value="Serpin_fam"/>
</dbReference>
<dbReference type="InterPro" id="IPR036186">
    <property type="entry name" value="Serpin_sf"/>
</dbReference>
<accession>A0A6J8CN65</accession>
<dbReference type="Gene3D" id="2.30.39.10">
    <property type="entry name" value="Alpha-1-antitrypsin, domain 1"/>
    <property type="match status" value="1"/>
</dbReference>
<evidence type="ECO:0000256" key="1">
    <source>
        <dbReference type="ARBA" id="ARBA00009500"/>
    </source>
</evidence>
<dbReference type="GO" id="GO:0004867">
    <property type="term" value="F:serine-type endopeptidase inhibitor activity"/>
    <property type="evidence" value="ECO:0007669"/>
    <property type="project" value="InterPro"/>
</dbReference>
<dbReference type="GO" id="GO:0005615">
    <property type="term" value="C:extracellular space"/>
    <property type="evidence" value="ECO:0007669"/>
    <property type="project" value="InterPro"/>
</dbReference>
<evidence type="ECO:0000259" key="3">
    <source>
        <dbReference type="SMART" id="SM00093"/>
    </source>
</evidence>
<dbReference type="InterPro" id="IPR023796">
    <property type="entry name" value="Serpin_dom"/>
</dbReference>
<reference evidence="4 5" key="1">
    <citation type="submission" date="2020-06" db="EMBL/GenBank/DDBJ databases">
        <authorList>
            <person name="Li R."/>
            <person name="Bekaert M."/>
        </authorList>
    </citation>
    <scope>NUCLEOTIDE SEQUENCE [LARGE SCALE GENOMIC DNA]</scope>
    <source>
        <strain evidence="5">wild</strain>
    </source>
</reference>